<protein>
    <submittedName>
        <fullName evidence="1">Uncharacterized protein</fullName>
    </submittedName>
</protein>
<dbReference type="AlphaFoldDB" id="D3V216"/>
<proteinExistence type="predicted"/>
<dbReference type="HOGENOM" id="CLU_3224037_0_0_6"/>
<evidence type="ECO:0000313" key="2">
    <source>
        <dbReference type="Proteomes" id="UP000002045"/>
    </source>
</evidence>
<reference evidence="1" key="1">
    <citation type="journal article" date="2011" name="PLoS ONE">
        <title>The entomopathogenic bacterial endosymbionts xenorhabdus and photorhabdus: convergent lifestyles from divergent genomes.</title>
        <authorList>
            <person name="Chaston J.M."/>
            <person name="Suen G."/>
            <person name="Tucker S.L."/>
            <person name="Andersen A.W."/>
            <person name="Bhasin A."/>
            <person name="Bode E."/>
            <person name="Bode H.B."/>
            <person name="Brachmann A.O."/>
            <person name="Cowles C.E."/>
            <person name="Cowles K.N."/>
            <person name="Darby C."/>
            <person name="de Leon L."/>
            <person name="Drace K."/>
            <person name="Du Z."/>
            <person name="Givaudan A."/>
            <person name="Herbert Tran E.E."/>
            <person name="Jewell K.A."/>
            <person name="Knack J.J."/>
            <person name="Krasomil-Osterfeld K.C."/>
            <person name="Kukor R."/>
            <person name="Lanois A."/>
            <person name="Latreille P."/>
            <person name="Leimgruber N.K."/>
            <person name="Lipke C.M."/>
            <person name="Liu R."/>
            <person name="Lu X."/>
            <person name="Martens E.C."/>
            <person name="Marri P.R."/>
            <person name="Medigue C."/>
            <person name="Menard M.L."/>
            <person name="Miller N.M."/>
            <person name="Morales-Soto N."/>
            <person name="Norton S."/>
            <person name="Ogier J.C."/>
            <person name="Orchard S.S."/>
            <person name="Park D."/>
            <person name="Park Y."/>
            <person name="Qurollo B.A."/>
            <person name="Sugar D.R."/>
            <person name="Richards G.R."/>
            <person name="Rouy Z."/>
            <person name="Slominski B."/>
            <person name="Slominski K."/>
            <person name="Snyder H."/>
            <person name="Tjaden B.C."/>
            <person name="van der Hoeven R."/>
            <person name="Welch R.D."/>
            <person name="Wheeler C."/>
            <person name="Xiang B."/>
            <person name="Barbazuk B."/>
            <person name="Gaudriault S."/>
            <person name="Goodner B."/>
            <person name="Slater S.C."/>
            <person name="Forst S."/>
            <person name="Goldman B.S."/>
            <person name="Goodrich-Blair H."/>
        </authorList>
    </citation>
    <scope>NUCLEOTIDE SEQUENCE [LARGE SCALE GENOMIC DNA]</scope>
    <source>
        <strain evidence="1">SS-2004</strain>
    </source>
</reference>
<accession>D3V216</accession>
<organism evidence="1 2">
    <name type="scientific">Xenorhabdus bovienii (strain SS-2004)</name>
    <name type="common">Xenorhabdus nematophila subsp. bovienii</name>
    <dbReference type="NCBI Taxonomy" id="406818"/>
    <lineage>
        <taxon>Bacteria</taxon>
        <taxon>Pseudomonadati</taxon>
        <taxon>Pseudomonadota</taxon>
        <taxon>Gammaproteobacteria</taxon>
        <taxon>Enterobacterales</taxon>
        <taxon>Morganellaceae</taxon>
        <taxon>Xenorhabdus</taxon>
    </lineage>
</organism>
<dbReference type="KEGG" id="xbo:XBJ1_2240"/>
<gene>
    <name evidence="1" type="ordered locus">XBJ1_2240</name>
</gene>
<evidence type="ECO:0000313" key="1">
    <source>
        <dbReference type="EMBL" id="CBJ81366.1"/>
    </source>
</evidence>
<name>D3V216_XENBS</name>
<dbReference type="EMBL" id="FN667741">
    <property type="protein sequence ID" value="CBJ81366.1"/>
    <property type="molecule type" value="Genomic_DNA"/>
</dbReference>
<dbReference type="Proteomes" id="UP000002045">
    <property type="component" value="Chromosome"/>
</dbReference>
<sequence>MELLWFPLFSRPEPDGEHEGRFVGKALSDLSETQAVPVETILTE</sequence>
<dbReference type="STRING" id="406818.XBJ1_2240"/>